<dbReference type="HOGENOM" id="CLU_2128641_0_0_9"/>
<organism evidence="1 2">
    <name type="scientific">Blautia hydrogenotrophica (strain DSM 10507 / JCM 14656 / S5a33)</name>
    <name type="common">Ruminococcus hydrogenotrophicus</name>
    <dbReference type="NCBI Taxonomy" id="476272"/>
    <lineage>
        <taxon>Bacteria</taxon>
        <taxon>Bacillati</taxon>
        <taxon>Bacillota</taxon>
        <taxon>Clostridia</taxon>
        <taxon>Lachnospirales</taxon>
        <taxon>Lachnospiraceae</taxon>
        <taxon>Blautia</taxon>
    </lineage>
</organism>
<name>C0CIH1_BLAHS</name>
<evidence type="ECO:0000313" key="2">
    <source>
        <dbReference type="Proteomes" id="UP000003100"/>
    </source>
</evidence>
<dbReference type="AlphaFoldDB" id="C0CIH1"/>
<keyword evidence="2" id="KW-1185">Reference proteome</keyword>
<comment type="caution">
    <text evidence="1">The sequence shown here is derived from an EMBL/GenBank/DDBJ whole genome shotgun (WGS) entry which is preliminary data.</text>
</comment>
<sequence>MINISHYCGFHEKAFGSSAIIGTGVQEAEKSGRVCMRYDYKQKETNGAPVTLTDCVRVLDECSVQNMNYLRELIKLSEKCGLDEMTGYLRKSMNEMERSVLWMRAAASFLEGI</sequence>
<reference evidence="1 2" key="1">
    <citation type="submission" date="2009-01" db="EMBL/GenBank/DDBJ databases">
        <authorList>
            <person name="Fulton L."/>
            <person name="Clifton S."/>
            <person name="Fulton B."/>
            <person name="Xu J."/>
            <person name="Minx P."/>
            <person name="Pepin K.H."/>
            <person name="Johnson M."/>
            <person name="Bhonagiri V."/>
            <person name="Nash W.E."/>
            <person name="Mardis E.R."/>
            <person name="Wilson R.K."/>
        </authorList>
    </citation>
    <scope>NUCLEOTIDE SEQUENCE [LARGE SCALE GENOMIC DNA]</scope>
    <source>
        <strain evidence="2">DSM 10507 / JCM 14656 / S5a33</strain>
    </source>
</reference>
<evidence type="ECO:0000313" key="1">
    <source>
        <dbReference type="EMBL" id="EEG50469.1"/>
    </source>
</evidence>
<dbReference type="EMBL" id="ACBZ01000023">
    <property type="protein sequence ID" value="EEG50469.1"/>
    <property type="molecule type" value="Genomic_DNA"/>
</dbReference>
<gene>
    <name evidence="1" type="ORF">RUMHYD_00635</name>
</gene>
<proteinExistence type="predicted"/>
<dbReference type="PATRIC" id="fig|476272.21.peg.3640"/>
<protein>
    <submittedName>
        <fullName evidence="1">Uncharacterized protein</fullName>
    </submittedName>
</protein>
<dbReference type="Proteomes" id="UP000003100">
    <property type="component" value="Unassembled WGS sequence"/>
</dbReference>
<accession>C0CIH1</accession>
<reference evidence="1 2" key="2">
    <citation type="submission" date="2009-02" db="EMBL/GenBank/DDBJ databases">
        <title>Draft genome sequence of Blautia hydrogenotrophica DSM 10507 (Ruminococcus hydrogenotrophicus DSM 10507).</title>
        <authorList>
            <person name="Sudarsanam P."/>
            <person name="Ley R."/>
            <person name="Guruge J."/>
            <person name="Turnbaugh P.J."/>
            <person name="Mahowald M."/>
            <person name="Liep D."/>
            <person name="Gordon J."/>
        </authorList>
    </citation>
    <scope>NUCLEOTIDE SEQUENCE [LARGE SCALE GENOMIC DNA]</scope>
    <source>
        <strain evidence="2">DSM 10507 / JCM 14656 / S5a33</strain>
    </source>
</reference>